<dbReference type="NCBIfam" id="TIGR00229">
    <property type="entry name" value="sensory_box"/>
    <property type="match status" value="1"/>
</dbReference>
<accession>A0A7G9SJC2</accession>
<protein>
    <recommendedName>
        <fullName evidence="2">histidine kinase</fullName>
        <ecNumber evidence="2">2.7.13.3</ecNumber>
    </recommendedName>
</protein>
<dbReference type="KEGG" id="slut:H9L13_03255"/>
<keyword evidence="15" id="KW-0675">Receptor</keyword>
<keyword evidence="18" id="KW-1185">Reference proteome</keyword>
<keyword evidence="9" id="KW-0677">Repeat</keyword>
<evidence type="ECO:0000256" key="13">
    <source>
        <dbReference type="ARBA" id="ARBA00022991"/>
    </source>
</evidence>
<dbReference type="FunFam" id="3.30.450.20:FF:000099">
    <property type="entry name" value="Sensory box sensor histidine kinase"/>
    <property type="match status" value="1"/>
</dbReference>
<keyword evidence="8" id="KW-0808">Transferase</keyword>
<evidence type="ECO:0000256" key="5">
    <source>
        <dbReference type="ARBA" id="ARBA00022606"/>
    </source>
</evidence>
<keyword evidence="5" id="KW-0716">Sensory transduction</keyword>
<dbReference type="Gene3D" id="3.30.450.20">
    <property type="entry name" value="PAS domain"/>
    <property type="match status" value="1"/>
</dbReference>
<organism evidence="17 18">
    <name type="scientific">Sphingomonas lutea</name>
    <dbReference type="NCBI Taxonomy" id="1045317"/>
    <lineage>
        <taxon>Bacteria</taxon>
        <taxon>Pseudomonadati</taxon>
        <taxon>Pseudomonadota</taxon>
        <taxon>Alphaproteobacteria</taxon>
        <taxon>Sphingomonadales</taxon>
        <taxon>Sphingomonadaceae</taxon>
        <taxon>Sphingomonas</taxon>
    </lineage>
</organism>
<dbReference type="SMART" id="SM00911">
    <property type="entry name" value="HWE_HK"/>
    <property type="match status" value="1"/>
</dbReference>
<keyword evidence="14" id="KW-0843">Virulence</keyword>
<dbReference type="EC" id="2.7.13.3" evidence="2"/>
<reference evidence="17 18" key="1">
    <citation type="submission" date="2020-08" db="EMBL/GenBank/DDBJ databases">
        <title>Genome sequence of Sphingomonas lutea KCTC 23642T.</title>
        <authorList>
            <person name="Hyun D.-W."/>
            <person name="Bae J.-W."/>
        </authorList>
    </citation>
    <scope>NUCLEOTIDE SEQUENCE [LARGE SCALE GENOMIC DNA]</scope>
    <source>
        <strain evidence="17 18">KCTC 23642</strain>
    </source>
</reference>
<dbReference type="SMART" id="SM00086">
    <property type="entry name" value="PAC"/>
    <property type="match status" value="1"/>
</dbReference>
<dbReference type="SUPFAM" id="SSF55874">
    <property type="entry name" value="ATPase domain of HSP90 chaperone/DNA topoisomerase II/histidine kinase"/>
    <property type="match status" value="1"/>
</dbReference>
<evidence type="ECO:0000256" key="9">
    <source>
        <dbReference type="ARBA" id="ARBA00022737"/>
    </source>
</evidence>
<evidence type="ECO:0000256" key="11">
    <source>
        <dbReference type="ARBA" id="ARBA00022777"/>
    </source>
</evidence>
<dbReference type="AlphaFoldDB" id="A0A7G9SJC2"/>
<evidence type="ECO:0000256" key="6">
    <source>
        <dbReference type="ARBA" id="ARBA00022630"/>
    </source>
</evidence>
<dbReference type="InterPro" id="IPR000700">
    <property type="entry name" value="PAS-assoc_C"/>
</dbReference>
<dbReference type="Gene3D" id="3.30.565.10">
    <property type="entry name" value="Histidine kinase-like ATPase, C-terminal domain"/>
    <property type="match status" value="1"/>
</dbReference>
<evidence type="ECO:0000313" key="18">
    <source>
        <dbReference type="Proteomes" id="UP000515971"/>
    </source>
</evidence>
<dbReference type="RefSeq" id="WP_187538995.1">
    <property type="nucleotide sequence ID" value="NZ_BAABJT010000001.1"/>
</dbReference>
<keyword evidence="10" id="KW-0547">Nucleotide-binding</keyword>
<dbReference type="SUPFAM" id="SSF55785">
    <property type="entry name" value="PYP-like sensor domain (PAS domain)"/>
    <property type="match status" value="1"/>
</dbReference>
<dbReference type="InterPro" id="IPR035965">
    <property type="entry name" value="PAS-like_dom_sf"/>
</dbReference>
<evidence type="ECO:0000256" key="3">
    <source>
        <dbReference type="ARBA" id="ARBA00022543"/>
    </source>
</evidence>
<gene>
    <name evidence="17" type="ORF">H9L13_03255</name>
</gene>
<dbReference type="GO" id="GO:0004673">
    <property type="term" value="F:protein histidine kinase activity"/>
    <property type="evidence" value="ECO:0007669"/>
    <property type="project" value="UniProtKB-EC"/>
</dbReference>
<evidence type="ECO:0000256" key="15">
    <source>
        <dbReference type="ARBA" id="ARBA00023170"/>
    </source>
</evidence>
<dbReference type="EMBL" id="CP060718">
    <property type="protein sequence ID" value="QNN67947.1"/>
    <property type="molecule type" value="Genomic_DNA"/>
</dbReference>
<keyword evidence="12" id="KW-0067">ATP-binding</keyword>
<evidence type="ECO:0000256" key="7">
    <source>
        <dbReference type="ARBA" id="ARBA00022643"/>
    </source>
</evidence>
<dbReference type="PANTHER" id="PTHR41523:SF8">
    <property type="entry name" value="ETHYLENE RESPONSE SENSOR PROTEIN"/>
    <property type="match status" value="1"/>
</dbReference>
<name>A0A7G9SJC2_9SPHN</name>
<evidence type="ECO:0000256" key="8">
    <source>
        <dbReference type="ARBA" id="ARBA00022679"/>
    </source>
</evidence>
<dbReference type="GO" id="GO:0005524">
    <property type="term" value="F:ATP binding"/>
    <property type="evidence" value="ECO:0007669"/>
    <property type="project" value="UniProtKB-KW"/>
</dbReference>
<dbReference type="Proteomes" id="UP000515971">
    <property type="component" value="Chromosome"/>
</dbReference>
<evidence type="ECO:0000256" key="4">
    <source>
        <dbReference type="ARBA" id="ARBA00022553"/>
    </source>
</evidence>
<dbReference type="PANTHER" id="PTHR41523">
    <property type="entry name" value="TWO-COMPONENT SYSTEM SENSOR PROTEIN"/>
    <property type="match status" value="1"/>
</dbReference>
<sequence>MAGTSQRWRIFVYVEKPEAETLAARRALLNSDARFKVLANALPHMVWSTLPDGDHDFYNARWYEFTGVPEGSTDGEGWNGMFHPDDQERAWERWRRSLATGEPYEIEYRLRRHDGEYRWTLGRAMPVRDADGNIVRWIGTCTEIHDAKEHAAQNEILSRELSHRIKNIFAVIGGLIGMSARDDPQQKAFAKRLQERVAALGRAHEFVRPHSEHSSPNRLPGTSHGVLREILSPYPALSEGRITIDGEDVAIDDRGATPFALLVHELATNASKYGALSVPDGRIEITTRVHGDQFEMRWKECGGPTIEAPPEHQGFGTKLSELSIVQQLGGAIDRDWTRDGLIIAITVPTRGLVR</sequence>
<evidence type="ECO:0000256" key="12">
    <source>
        <dbReference type="ARBA" id="ARBA00022840"/>
    </source>
</evidence>
<dbReference type="InterPro" id="IPR013655">
    <property type="entry name" value="PAS_fold_3"/>
</dbReference>
<dbReference type="InterPro" id="IPR001610">
    <property type="entry name" value="PAC"/>
</dbReference>
<keyword evidence="7" id="KW-0288">FMN</keyword>
<comment type="catalytic activity">
    <reaction evidence="1">
        <text>ATP + protein L-histidine = ADP + protein N-phospho-L-histidine.</text>
        <dbReference type="EC" id="2.7.13.3"/>
    </reaction>
</comment>
<evidence type="ECO:0000256" key="2">
    <source>
        <dbReference type="ARBA" id="ARBA00012438"/>
    </source>
</evidence>
<dbReference type="InterPro" id="IPR011102">
    <property type="entry name" value="Sig_transdc_His_kinase_HWE"/>
</dbReference>
<dbReference type="Pfam" id="PF08447">
    <property type="entry name" value="PAS_3"/>
    <property type="match status" value="1"/>
</dbReference>
<feature type="domain" description="PAC" evidence="16">
    <location>
        <begin position="104"/>
        <end position="156"/>
    </location>
</feature>
<dbReference type="Pfam" id="PF07536">
    <property type="entry name" value="HWE_HK"/>
    <property type="match status" value="1"/>
</dbReference>
<dbReference type="PROSITE" id="PS50113">
    <property type="entry name" value="PAC"/>
    <property type="match status" value="1"/>
</dbReference>
<evidence type="ECO:0000256" key="14">
    <source>
        <dbReference type="ARBA" id="ARBA00023026"/>
    </source>
</evidence>
<evidence type="ECO:0000256" key="10">
    <source>
        <dbReference type="ARBA" id="ARBA00022741"/>
    </source>
</evidence>
<evidence type="ECO:0000256" key="1">
    <source>
        <dbReference type="ARBA" id="ARBA00000085"/>
    </source>
</evidence>
<evidence type="ECO:0000313" key="17">
    <source>
        <dbReference type="EMBL" id="QNN67947.1"/>
    </source>
</evidence>
<evidence type="ECO:0000259" key="16">
    <source>
        <dbReference type="PROSITE" id="PS50113"/>
    </source>
</evidence>
<dbReference type="InterPro" id="IPR036890">
    <property type="entry name" value="HATPase_C_sf"/>
</dbReference>
<keyword evidence="13" id="KW-0157">Chromophore</keyword>
<keyword evidence="11" id="KW-0418">Kinase</keyword>
<keyword evidence="4" id="KW-0597">Phosphoprotein</keyword>
<dbReference type="InterPro" id="IPR000014">
    <property type="entry name" value="PAS"/>
</dbReference>
<dbReference type="GO" id="GO:0009881">
    <property type="term" value="F:photoreceptor activity"/>
    <property type="evidence" value="ECO:0007669"/>
    <property type="project" value="UniProtKB-KW"/>
</dbReference>
<keyword evidence="3" id="KW-0600">Photoreceptor protein</keyword>
<dbReference type="CDD" id="cd00130">
    <property type="entry name" value="PAS"/>
    <property type="match status" value="1"/>
</dbReference>
<keyword evidence="6" id="KW-0285">Flavoprotein</keyword>
<proteinExistence type="predicted"/>